<keyword evidence="9 19" id="KW-0808">Transferase</keyword>
<comment type="function">
    <text evidence="14 19">Joins adenosylcobinamide-GDP and alpha-ribazole to generate adenosylcobalamin (Ado-cobalamin). Also synthesizes adenosylcobalamin 5'-phosphate from adenosylcobinamide-GDP and alpha-ribazole 5'-phosphate.</text>
</comment>
<comment type="catalytic activity">
    <reaction evidence="18 19">
        <text>alpha-ribazole 5'-phosphate + adenosylcob(III)inamide-GDP = adenosylcob(III)alamin 5'-phosphate + GMP + H(+)</text>
        <dbReference type="Rhea" id="RHEA:23560"/>
        <dbReference type="ChEBI" id="CHEBI:15378"/>
        <dbReference type="ChEBI" id="CHEBI:57918"/>
        <dbReference type="ChEBI" id="CHEBI:58115"/>
        <dbReference type="ChEBI" id="CHEBI:60487"/>
        <dbReference type="ChEBI" id="CHEBI:60493"/>
        <dbReference type="EC" id="2.7.8.26"/>
    </reaction>
</comment>
<feature type="transmembrane region" description="Helical" evidence="19">
    <location>
        <begin position="103"/>
        <end position="123"/>
    </location>
</feature>
<keyword evidence="21" id="KW-1185">Reference proteome</keyword>
<evidence type="ECO:0000313" key="20">
    <source>
        <dbReference type="EMBL" id="EZQ10864.1"/>
    </source>
</evidence>
<feature type="transmembrane region" description="Helical" evidence="19">
    <location>
        <begin position="135"/>
        <end position="156"/>
    </location>
</feature>
<evidence type="ECO:0000256" key="1">
    <source>
        <dbReference type="ARBA" id="ARBA00001946"/>
    </source>
</evidence>
<evidence type="ECO:0000256" key="11">
    <source>
        <dbReference type="ARBA" id="ARBA00022842"/>
    </source>
</evidence>
<dbReference type="GO" id="GO:0009236">
    <property type="term" value="P:cobalamin biosynthetic process"/>
    <property type="evidence" value="ECO:0007669"/>
    <property type="project" value="UniProtKB-UniRule"/>
</dbReference>
<evidence type="ECO:0000256" key="10">
    <source>
        <dbReference type="ARBA" id="ARBA00022692"/>
    </source>
</evidence>
<evidence type="ECO:0000256" key="4">
    <source>
        <dbReference type="ARBA" id="ARBA00010561"/>
    </source>
</evidence>
<dbReference type="PANTHER" id="PTHR34148">
    <property type="entry name" value="ADENOSYLCOBINAMIDE-GDP RIBAZOLETRANSFERASE"/>
    <property type="match status" value="1"/>
</dbReference>
<evidence type="ECO:0000256" key="8">
    <source>
        <dbReference type="ARBA" id="ARBA00022573"/>
    </source>
</evidence>
<feature type="transmembrane region" description="Helical" evidence="19">
    <location>
        <begin position="216"/>
        <end position="236"/>
    </location>
</feature>
<evidence type="ECO:0000256" key="3">
    <source>
        <dbReference type="ARBA" id="ARBA00004663"/>
    </source>
</evidence>
<dbReference type="PANTHER" id="PTHR34148:SF1">
    <property type="entry name" value="ADENOSYLCOBINAMIDE-GDP RIBAZOLETRANSFERASE"/>
    <property type="match status" value="1"/>
</dbReference>
<comment type="cofactor">
    <cofactor evidence="1 19">
        <name>Mg(2+)</name>
        <dbReference type="ChEBI" id="CHEBI:18420"/>
    </cofactor>
</comment>
<dbReference type="GO" id="GO:0008818">
    <property type="term" value="F:cobalamin 5'-phosphate synthase activity"/>
    <property type="evidence" value="ECO:0007669"/>
    <property type="project" value="UniProtKB-UniRule"/>
</dbReference>
<evidence type="ECO:0000256" key="7">
    <source>
        <dbReference type="ARBA" id="ARBA00022475"/>
    </source>
</evidence>
<keyword evidence="12 19" id="KW-1133">Transmembrane helix</keyword>
<evidence type="ECO:0000256" key="19">
    <source>
        <dbReference type="HAMAP-Rule" id="MF_00719"/>
    </source>
</evidence>
<dbReference type="STRING" id="1160895.CM19_03265"/>
<evidence type="ECO:0000256" key="14">
    <source>
        <dbReference type="ARBA" id="ARBA00025228"/>
    </source>
</evidence>
<dbReference type="EC" id="2.7.8.26" evidence="5 19"/>
<keyword evidence="13 19" id="KW-0472">Membrane</keyword>
<evidence type="ECO:0000256" key="18">
    <source>
        <dbReference type="ARBA" id="ARBA00049504"/>
    </source>
</evidence>
<dbReference type="GO" id="GO:0051073">
    <property type="term" value="F:adenosylcobinamide-GDP ribazoletransferase activity"/>
    <property type="evidence" value="ECO:0007669"/>
    <property type="project" value="UniProtKB-UniRule"/>
</dbReference>
<dbReference type="NCBIfam" id="TIGR00317">
    <property type="entry name" value="cobS"/>
    <property type="match status" value="1"/>
</dbReference>
<evidence type="ECO:0000256" key="15">
    <source>
        <dbReference type="ARBA" id="ARBA00032605"/>
    </source>
</evidence>
<sequence>MKALKGILSEISFFTIIPSVKADIEVIAQYSFLSPLIIGLIASVVDFSFYYIFFHFLGRIGGILLIPVIEIFRGFNHLDGLLDIGDGLMVRDPQRRILAIKDVQVGSGGIGMALVYLSLMIVSLETMPSPSIYSFLNLIGAEISARGIGILVLSLYRPAEWSSIGKTFSSYLRRKYPYVILQVIPFILFYPLIAFFILTFLFILIARYIGGSTGDLAGAAITLSFPIMLLMERYCYLISLVH</sequence>
<reference evidence="20 21" key="1">
    <citation type="submission" date="2014-03" db="EMBL/GenBank/DDBJ databases">
        <title>Draft genome sequence of the novel thermoacidophilic archaea Acidianus copahuensis ALE1 strain, isolated from Copahue volcanic area in Neuquen Argentina.</title>
        <authorList>
            <person name="Urbieta M.S."/>
            <person name="Rascovan N."/>
            <person name="Castro C."/>
            <person name="Revale S."/>
            <person name="Giaveno M.A."/>
            <person name="Vazquez M.P."/>
            <person name="Donati E.R."/>
        </authorList>
    </citation>
    <scope>NUCLEOTIDE SEQUENCE [LARGE SCALE GENOMIC DNA]</scope>
    <source>
        <strain evidence="20 21">ALE1</strain>
    </source>
</reference>
<organism evidence="20 21">
    <name type="scientific">Candidatus Acidianus copahuensis</name>
    <dbReference type="NCBI Taxonomy" id="1160895"/>
    <lineage>
        <taxon>Archaea</taxon>
        <taxon>Thermoproteota</taxon>
        <taxon>Thermoprotei</taxon>
        <taxon>Sulfolobales</taxon>
        <taxon>Sulfolobaceae</taxon>
        <taxon>Acidianus</taxon>
    </lineage>
</organism>
<evidence type="ECO:0000256" key="17">
    <source>
        <dbReference type="ARBA" id="ARBA00048623"/>
    </source>
</evidence>
<dbReference type="EMBL" id="JFZT01000019">
    <property type="protein sequence ID" value="EZQ10864.1"/>
    <property type="molecule type" value="Genomic_DNA"/>
</dbReference>
<dbReference type="AlphaFoldDB" id="A0A031LTM7"/>
<comment type="catalytic activity">
    <reaction evidence="17 19">
        <text>alpha-ribazole + adenosylcob(III)inamide-GDP = adenosylcob(III)alamin + GMP + H(+)</text>
        <dbReference type="Rhea" id="RHEA:16049"/>
        <dbReference type="ChEBI" id="CHEBI:10329"/>
        <dbReference type="ChEBI" id="CHEBI:15378"/>
        <dbReference type="ChEBI" id="CHEBI:18408"/>
        <dbReference type="ChEBI" id="CHEBI:58115"/>
        <dbReference type="ChEBI" id="CHEBI:60487"/>
        <dbReference type="EC" id="2.7.8.26"/>
    </reaction>
</comment>
<dbReference type="UniPathway" id="UPA00148">
    <property type="reaction ID" value="UER00238"/>
</dbReference>
<evidence type="ECO:0000256" key="2">
    <source>
        <dbReference type="ARBA" id="ARBA00004651"/>
    </source>
</evidence>
<protein>
    <recommendedName>
        <fullName evidence="6 19">Adenosylcobinamide-GDP ribazoletransferase</fullName>
        <ecNumber evidence="5 19">2.7.8.26</ecNumber>
    </recommendedName>
    <alternativeName>
        <fullName evidence="16 19">Cobalamin synthase</fullName>
    </alternativeName>
    <alternativeName>
        <fullName evidence="15 19">Cobalamin-5'-phosphate synthase</fullName>
    </alternativeName>
</protein>
<comment type="subcellular location">
    <subcellularLocation>
        <location evidence="2 19">Cell membrane</location>
        <topology evidence="2 19">Multi-pass membrane protein</topology>
    </subcellularLocation>
</comment>
<comment type="pathway">
    <text evidence="3 19">Cofactor biosynthesis; adenosylcobalamin biosynthesis; adenosylcobalamin from cob(II)yrinate a,c-diamide: step 7/7.</text>
</comment>
<keyword evidence="8 19" id="KW-0169">Cobalamin biosynthesis</keyword>
<keyword evidence="11 19" id="KW-0460">Magnesium</keyword>
<evidence type="ECO:0000256" key="16">
    <source>
        <dbReference type="ARBA" id="ARBA00032853"/>
    </source>
</evidence>
<feature type="transmembrane region" description="Helical" evidence="19">
    <location>
        <begin position="177"/>
        <end position="210"/>
    </location>
</feature>
<dbReference type="HAMAP" id="MF_00719">
    <property type="entry name" value="CobS"/>
    <property type="match status" value="1"/>
</dbReference>
<comment type="similarity">
    <text evidence="4 19">Belongs to the CobS family.</text>
</comment>
<dbReference type="GO" id="GO:0005886">
    <property type="term" value="C:plasma membrane"/>
    <property type="evidence" value="ECO:0007669"/>
    <property type="project" value="UniProtKB-SubCell"/>
</dbReference>
<feature type="transmembrane region" description="Helical" evidence="19">
    <location>
        <begin position="32"/>
        <end position="53"/>
    </location>
</feature>
<keyword evidence="7 19" id="KW-1003">Cell membrane</keyword>
<dbReference type="OrthoDB" id="11748at2157"/>
<gene>
    <name evidence="19" type="primary">cobS</name>
    <name evidence="20" type="ORF">CM19_03265</name>
</gene>
<dbReference type="RefSeq" id="WP_048098962.1">
    <property type="nucleotide sequence ID" value="NZ_JFZT01000019.1"/>
</dbReference>
<evidence type="ECO:0000256" key="6">
    <source>
        <dbReference type="ARBA" id="ARBA00015850"/>
    </source>
</evidence>
<name>A0A031LTM7_9CREN</name>
<evidence type="ECO:0000256" key="13">
    <source>
        <dbReference type="ARBA" id="ARBA00023136"/>
    </source>
</evidence>
<dbReference type="InterPro" id="IPR003805">
    <property type="entry name" value="CobS"/>
</dbReference>
<accession>A0A031LTM7</accession>
<proteinExistence type="inferred from homology"/>
<comment type="caution">
    <text evidence="20">The sequence shown here is derived from an EMBL/GenBank/DDBJ whole genome shotgun (WGS) entry which is preliminary data.</text>
</comment>
<evidence type="ECO:0000313" key="21">
    <source>
        <dbReference type="Proteomes" id="UP000024332"/>
    </source>
</evidence>
<dbReference type="Proteomes" id="UP000024332">
    <property type="component" value="Unassembled WGS sequence"/>
</dbReference>
<keyword evidence="10 19" id="KW-0812">Transmembrane</keyword>
<evidence type="ECO:0000256" key="12">
    <source>
        <dbReference type="ARBA" id="ARBA00022989"/>
    </source>
</evidence>
<evidence type="ECO:0000256" key="9">
    <source>
        <dbReference type="ARBA" id="ARBA00022679"/>
    </source>
</evidence>
<dbReference type="Pfam" id="PF02654">
    <property type="entry name" value="CobS"/>
    <property type="match status" value="1"/>
</dbReference>
<evidence type="ECO:0000256" key="5">
    <source>
        <dbReference type="ARBA" id="ARBA00013200"/>
    </source>
</evidence>